<accession>A0A367ZMD1</accession>
<dbReference type="InterPro" id="IPR030048">
    <property type="entry name" value="SurE"/>
</dbReference>
<dbReference type="InterPro" id="IPR002828">
    <property type="entry name" value="SurE-like_Pase/nucleotidase"/>
</dbReference>
<comment type="cofactor">
    <cofactor evidence="7">
        <name>a divalent metal cation</name>
        <dbReference type="ChEBI" id="CHEBI:60240"/>
    </cofactor>
    <text evidence="7">Binds 1 divalent metal cation per subunit.</text>
</comment>
<organism evidence="10 11">
    <name type="scientific">Candidatus Ozemobacter sibiricus</name>
    <dbReference type="NCBI Taxonomy" id="2268124"/>
    <lineage>
        <taxon>Bacteria</taxon>
        <taxon>Candidatus Ozemobacteria</taxon>
        <taxon>Candidatus Ozemobacterales</taxon>
        <taxon>Candidatus Ozemobacteraceae</taxon>
        <taxon>Candidatus Ozemobacter</taxon>
    </lineage>
</organism>
<gene>
    <name evidence="7" type="primary">surE</name>
    <name evidence="10" type="ORF">OZSIB_1274</name>
</gene>
<dbReference type="HAMAP" id="MF_00060">
    <property type="entry name" value="SurE"/>
    <property type="match status" value="1"/>
</dbReference>
<protein>
    <recommendedName>
        <fullName evidence="7">5'-nucleotidase SurE</fullName>
        <ecNumber evidence="7">3.1.3.5</ecNumber>
    </recommendedName>
    <alternativeName>
        <fullName evidence="7">Nucleoside 5'-monophosphate phosphohydrolase</fullName>
    </alternativeName>
</protein>
<dbReference type="GO" id="GO:0005737">
    <property type="term" value="C:cytoplasm"/>
    <property type="evidence" value="ECO:0007669"/>
    <property type="project" value="UniProtKB-SubCell"/>
</dbReference>
<dbReference type="GO" id="GO:0004309">
    <property type="term" value="F:exopolyphosphatase activity"/>
    <property type="evidence" value="ECO:0007669"/>
    <property type="project" value="TreeGrafter"/>
</dbReference>
<evidence type="ECO:0000256" key="2">
    <source>
        <dbReference type="ARBA" id="ARBA00011062"/>
    </source>
</evidence>
<comment type="caution">
    <text evidence="10">The sequence shown here is derived from an EMBL/GenBank/DDBJ whole genome shotgun (WGS) entry which is preliminary data.</text>
</comment>
<dbReference type="PANTHER" id="PTHR30457:SF12">
    <property type="entry name" value="5'_3'-NUCLEOTIDASE SURE"/>
    <property type="match status" value="1"/>
</dbReference>
<dbReference type="GO" id="GO:0000166">
    <property type="term" value="F:nucleotide binding"/>
    <property type="evidence" value="ECO:0007669"/>
    <property type="project" value="UniProtKB-KW"/>
</dbReference>
<dbReference type="Pfam" id="PF01975">
    <property type="entry name" value="SurE"/>
    <property type="match status" value="1"/>
</dbReference>
<feature type="signal peptide" evidence="8">
    <location>
        <begin position="1"/>
        <end position="26"/>
    </location>
</feature>
<feature type="binding site" evidence="7">
    <location>
        <position position="41"/>
    </location>
    <ligand>
        <name>a divalent metal cation</name>
        <dbReference type="ChEBI" id="CHEBI:60240"/>
    </ligand>
</feature>
<dbReference type="NCBIfam" id="TIGR00087">
    <property type="entry name" value="surE"/>
    <property type="match status" value="1"/>
</dbReference>
<evidence type="ECO:0000256" key="3">
    <source>
        <dbReference type="ARBA" id="ARBA00022490"/>
    </source>
</evidence>
<feature type="binding site" evidence="7">
    <location>
        <position position="71"/>
    </location>
    <ligand>
        <name>a divalent metal cation</name>
        <dbReference type="ChEBI" id="CHEBI:60240"/>
    </ligand>
</feature>
<evidence type="ECO:0000256" key="6">
    <source>
        <dbReference type="ARBA" id="ARBA00022801"/>
    </source>
</evidence>
<dbReference type="GO" id="GO:0008253">
    <property type="term" value="F:5'-nucleotidase activity"/>
    <property type="evidence" value="ECO:0007669"/>
    <property type="project" value="UniProtKB-UniRule"/>
</dbReference>
<dbReference type="PANTHER" id="PTHR30457">
    <property type="entry name" value="5'-NUCLEOTIDASE SURE"/>
    <property type="match status" value="1"/>
</dbReference>
<dbReference type="Proteomes" id="UP000252355">
    <property type="component" value="Unassembled WGS sequence"/>
</dbReference>
<evidence type="ECO:0000256" key="8">
    <source>
        <dbReference type="SAM" id="SignalP"/>
    </source>
</evidence>
<keyword evidence="6 7" id="KW-0378">Hydrolase</keyword>
<keyword evidence="4 7" id="KW-0479">Metal-binding</keyword>
<dbReference type="GO" id="GO:0008254">
    <property type="term" value="F:3'-nucleotidase activity"/>
    <property type="evidence" value="ECO:0007669"/>
    <property type="project" value="TreeGrafter"/>
</dbReference>
<dbReference type="SUPFAM" id="SSF64167">
    <property type="entry name" value="SurE-like"/>
    <property type="match status" value="1"/>
</dbReference>
<dbReference type="GO" id="GO:0046872">
    <property type="term" value="F:metal ion binding"/>
    <property type="evidence" value="ECO:0007669"/>
    <property type="project" value="UniProtKB-UniRule"/>
</dbReference>
<evidence type="ECO:0000313" key="10">
    <source>
        <dbReference type="EMBL" id="RCK78552.1"/>
    </source>
</evidence>
<comment type="similarity">
    <text evidence="2 7">Belongs to the SurE nucleotidase family.</text>
</comment>
<dbReference type="EC" id="3.1.3.5" evidence="7"/>
<dbReference type="EMBL" id="QOQW01000021">
    <property type="protein sequence ID" value="RCK78552.1"/>
    <property type="molecule type" value="Genomic_DNA"/>
</dbReference>
<keyword evidence="8" id="KW-0732">Signal</keyword>
<evidence type="ECO:0000256" key="7">
    <source>
        <dbReference type="HAMAP-Rule" id="MF_00060"/>
    </source>
</evidence>
<feature type="binding site" evidence="7">
    <location>
        <position position="127"/>
    </location>
    <ligand>
        <name>a divalent metal cation</name>
        <dbReference type="ChEBI" id="CHEBI:60240"/>
    </ligand>
</feature>
<evidence type="ECO:0000256" key="5">
    <source>
        <dbReference type="ARBA" id="ARBA00022741"/>
    </source>
</evidence>
<proteinExistence type="inferred from homology"/>
<sequence length="294" mass="31959">MMHRFARLLSCALIAAVLWAAAPALAAPPLKTLHILVSNDDGIEAEGIAALVKALRTFARVTVTAPAENHSGAGHALTVKGPIMVKEVRKNGEFFGWGIEATPATCVKIGLAKLVTEPVDLVVSGINEGGNLGKVIYNSGTFGAALEGVLQGIPGICTSLERSKDQPMDYEGAAEFVKAYILAQAKAGFPKDRVININFPAGKRETWKGFELTALSDFEFAEFWFPRKTPWGKPYYWNTVRRPTGWQPKPGTDYHAIDAGKISITPVPLIRPELDAQCLGRLHLEFDGHTLDRR</sequence>
<evidence type="ECO:0000256" key="4">
    <source>
        <dbReference type="ARBA" id="ARBA00022723"/>
    </source>
</evidence>
<dbReference type="AlphaFoldDB" id="A0A367ZMD1"/>
<evidence type="ECO:0000259" key="9">
    <source>
        <dbReference type="Pfam" id="PF01975"/>
    </source>
</evidence>
<feature type="binding site" evidence="7">
    <location>
        <position position="40"/>
    </location>
    <ligand>
        <name>a divalent metal cation</name>
        <dbReference type="ChEBI" id="CHEBI:60240"/>
    </ligand>
</feature>
<evidence type="ECO:0000256" key="1">
    <source>
        <dbReference type="ARBA" id="ARBA00000815"/>
    </source>
</evidence>
<reference evidence="10 11" key="1">
    <citation type="submission" date="2018-05" db="EMBL/GenBank/DDBJ databases">
        <title>A metagenomic window into the 2 km-deep terrestrial subsurface aquifer revealed taxonomically and functionally diverse microbial community comprising novel uncultured bacterial lineages.</title>
        <authorList>
            <person name="Kadnikov V.V."/>
            <person name="Mardanov A.V."/>
            <person name="Beletsky A.V."/>
            <person name="Banks D."/>
            <person name="Pimenov N.V."/>
            <person name="Frank Y.A."/>
            <person name="Karnachuk O.V."/>
            <person name="Ravin N.V."/>
        </authorList>
    </citation>
    <scope>NUCLEOTIDE SEQUENCE [LARGE SCALE GENOMIC DNA]</scope>
    <source>
        <strain evidence="10">BY5</strain>
    </source>
</reference>
<keyword evidence="5 7" id="KW-0547">Nucleotide-binding</keyword>
<name>A0A367ZMD1_9BACT</name>
<comment type="catalytic activity">
    <reaction evidence="1 7">
        <text>a ribonucleoside 5'-phosphate + H2O = a ribonucleoside + phosphate</text>
        <dbReference type="Rhea" id="RHEA:12484"/>
        <dbReference type="ChEBI" id="CHEBI:15377"/>
        <dbReference type="ChEBI" id="CHEBI:18254"/>
        <dbReference type="ChEBI" id="CHEBI:43474"/>
        <dbReference type="ChEBI" id="CHEBI:58043"/>
        <dbReference type="EC" id="3.1.3.5"/>
    </reaction>
</comment>
<keyword evidence="3 7" id="KW-0963">Cytoplasm</keyword>
<feature type="chain" id="PRO_5016727925" description="5'-nucleotidase SurE" evidence="8">
    <location>
        <begin position="27"/>
        <end position="294"/>
    </location>
</feature>
<evidence type="ECO:0000313" key="11">
    <source>
        <dbReference type="Proteomes" id="UP000252355"/>
    </source>
</evidence>
<dbReference type="Gene3D" id="3.40.1210.10">
    <property type="entry name" value="Survival protein SurE-like phosphatase/nucleotidase"/>
    <property type="match status" value="1"/>
</dbReference>
<dbReference type="InterPro" id="IPR036523">
    <property type="entry name" value="SurE-like_sf"/>
</dbReference>
<comment type="function">
    <text evidence="7">Nucleotidase that shows phosphatase activity on nucleoside 5'-monophosphates.</text>
</comment>
<comment type="subcellular location">
    <subcellularLocation>
        <location evidence="7">Cytoplasm</location>
    </subcellularLocation>
</comment>
<feature type="domain" description="Survival protein SurE-like phosphatase/nucleotidase" evidence="9">
    <location>
        <begin position="35"/>
        <end position="217"/>
    </location>
</feature>